<feature type="domain" description="G-protein coupled receptors family 1 profile" evidence="15">
    <location>
        <begin position="43"/>
        <end position="293"/>
    </location>
</feature>
<evidence type="ECO:0000256" key="6">
    <source>
        <dbReference type="ARBA" id="ARBA00022989"/>
    </source>
</evidence>
<reference evidence="16" key="2">
    <citation type="submission" date="2025-09" db="UniProtKB">
        <authorList>
            <consortium name="Ensembl"/>
        </authorList>
    </citation>
    <scope>IDENTIFICATION</scope>
</reference>
<evidence type="ECO:0000313" key="17">
    <source>
        <dbReference type="Proteomes" id="UP000265020"/>
    </source>
</evidence>
<dbReference type="FunFam" id="1.20.1070.10:FF:000024">
    <property type="entry name" value="Olfactory receptor"/>
    <property type="match status" value="1"/>
</dbReference>
<dbReference type="GO" id="GO:0005886">
    <property type="term" value="C:plasma membrane"/>
    <property type="evidence" value="ECO:0007669"/>
    <property type="project" value="UniProtKB-SubCell"/>
</dbReference>
<dbReference type="GO" id="GO:0004984">
    <property type="term" value="F:olfactory receptor activity"/>
    <property type="evidence" value="ECO:0007669"/>
    <property type="project" value="InterPro"/>
</dbReference>
<evidence type="ECO:0000256" key="3">
    <source>
        <dbReference type="ARBA" id="ARBA00022606"/>
    </source>
</evidence>
<evidence type="ECO:0000256" key="1">
    <source>
        <dbReference type="ARBA" id="ARBA00004651"/>
    </source>
</evidence>
<keyword evidence="8 14" id="KW-0472">Membrane</keyword>
<evidence type="ECO:0000313" key="16">
    <source>
        <dbReference type="Ensembl" id="ENSCVAP00000018021.1"/>
    </source>
</evidence>
<dbReference type="OMA" id="MINFTEG"/>
<keyword evidence="11" id="KW-0325">Glycoprotein</keyword>
<dbReference type="Pfam" id="PF13853">
    <property type="entry name" value="7tm_4"/>
    <property type="match status" value="1"/>
</dbReference>
<keyword evidence="2 14" id="KW-1003">Cell membrane</keyword>
<organism evidence="16 17">
    <name type="scientific">Cyprinodon variegatus</name>
    <name type="common">Sheepshead minnow</name>
    <dbReference type="NCBI Taxonomy" id="28743"/>
    <lineage>
        <taxon>Eukaryota</taxon>
        <taxon>Metazoa</taxon>
        <taxon>Chordata</taxon>
        <taxon>Craniata</taxon>
        <taxon>Vertebrata</taxon>
        <taxon>Euteleostomi</taxon>
        <taxon>Actinopterygii</taxon>
        <taxon>Neopterygii</taxon>
        <taxon>Teleostei</taxon>
        <taxon>Neoteleostei</taxon>
        <taxon>Acanthomorphata</taxon>
        <taxon>Ovalentaria</taxon>
        <taxon>Atherinomorphae</taxon>
        <taxon>Cyprinodontiformes</taxon>
        <taxon>Cyprinodontidae</taxon>
        <taxon>Cyprinodon</taxon>
    </lineage>
</organism>
<keyword evidence="7 13" id="KW-0297">G-protein coupled receptor</keyword>
<keyword evidence="6 14" id="KW-1133">Transmembrane helix</keyword>
<keyword evidence="3 14" id="KW-0716">Sensory transduction</keyword>
<evidence type="ECO:0000256" key="2">
    <source>
        <dbReference type="ARBA" id="ARBA00022475"/>
    </source>
</evidence>
<feature type="transmembrane region" description="Helical" evidence="14">
    <location>
        <begin position="142"/>
        <end position="160"/>
    </location>
</feature>
<evidence type="ECO:0000256" key="14">
    <source>
        <dbReference type="RuleBase" id="RU363047"/>
    </source>
</evidence>
<dbReference type="GO" id="GO:0005549">
    <property type="term" value="F:odorant binding"/>
    <property type="evidence" value="ECO:0007669"/>
    <property type="project" value="TreeGrafter"/>
</dbReference>
<evidence type="ECO:0000259" key="15">
    <source>
        <dbReference type="PROSITE" id="PS50262"/>
    </source>
</evidence>
<proteinExistence type="inferred from homology"/>
<dbReference type="GeneTree" id="ENSGT00950000183048"/>
<evidence type="ECO:0000256" key="7">
    <source>
        <dbReference type="ARBA" id="ARBA00023040"/>
    </source>
</evidence>
<comment type="similarity">
    <text evidence="13">Belongs to the G-protein coupled receptor 1 family.</text>
</comment>
<feature type="transmembrane region" description="Helical" evidence="14">
    <location>
        <begin position="275"/>
        <end position="295"/>
    </location>
</feature>
<dbReference type="GO" id="GO:0004930">
    <property type="term" value="F:G protein-coupled receptor activity"/>
    <property type="evidence" value="ECO:0007669"/>
    <property type="project" value="UniProtKB-KW"/>
</dbReference>
<keyword evidence="12 13" id="KW-0807">Transducer</keyword>
<dbReference type="Gene3D" id="1.20.1070.10">
    <property type="entry name" value="Rhodopsin 7-helix transmembrane proteins"/>
    <property type="match status" value="1"/>
</dbReference>
<evidence type="ECO:0000256" key="5">
    <source>
        <dbReference type="ARBA" id="ARBA00022725"/>
    </source>
</evidence>
<evidence type="ECO:0000256" key="4">
    <source>
        <dbReference type="ARBA" id="ARBA00022692"/>
    </source>
</evidence>
<dbReference type="PANTHER" id="PTHR26451">
    <property type="entry name" value="G_PROTEIN_RECEP_F1_2 DOMAIN-CONTAINING PROTEIN"/>
    <property type="match status" value="1"/>
</dbReference>
<evidence type="ECO:0000256" key="12">
    <source>
        <dbReference type="ARBA" id="ARBA00023224"/>
    </source>
</evidence>
<keyword evidence="10 13" id="KW-0675">Receptor</keyword>
<reference evidence="16" key="1">
    <citation type="submission" date="2025-08" db="UniProtKB">
        <authorList>
            <consortium name="Ensembl"/>
        </authorList>
    </citation>
    <scope>IDENTIFICATION</scope>
</reference>
<dbReference type="InterPro" id="IPR052921">
    <property type="entry name" value="GPCR1_Superfamily_Member"/>
</dbReference>
<feature type="transmembrane region" description="Helical" evidence="14">
    <location>
        <begin position="237"/>
        <end position="255"/>
    </location>
</feature>
<dbReference type="PROSITE" id="PS00237">
    <property type="entry name" value="G_PROTEIN_RECEP_F1_1"/>
    <property type="match status" value="1"/>
</dbReference>
<dbReference type="AlphaFoldDB" id="A0A3Q2DFL1"/>
<dbReference type="Proteomes" id="UP000265020">
    <property type="component" value="Unassembled WGS sequence"/>
</dbReference>
<keyword evidence="17" id="KW-1185">Reference proteome</keyword>
<evidence type="ECO:0000256" key="10">
    <source>
        <dbReference type="ARBA" id="ARBA00023170"/>
    </source>
</evidence>
<keyword evidence="5 14" id="KW-0552">Olfaction</keyword>
<dbReference type="PRINTS" id="PR00245">
    <property type="entry name" value="OLFACTORYR"/>
</dbReference>
<evidence type="ECO:0000256" key="13">
    <source>
        <dbReference type="RuleBase" id="RU000688"/>
    </source>
</evidence>
<dbReference type="Ensembl" id="ENSCVAT00000026858.1">
    <property type="protein sequence ID" value="ENSCVAP00000018021.1"/>
    <property type="gene ID" value="ENSCVAG00000021252.1"/>
</dbReference>
<evidence type="ECO:0000256" key="11">
    <source>
        <dbReference type="ARBA" id="ARBA00023180"/>
    </source>
</evidence>
<feature type="transmembrane region" description="Helical" evidence="14">
    <location>
        <begin position="104"/>
        <end position="122"/>
    </location>
</feature>
<feature type="transmembrane region" description="Helical" evidence="14">
    <location>
        <begin position="62"/>
        <end position="84"/>
    </location>
</feature>
<keyword evidence="4 13" id="KW-0812">Transmembrane</keyword>
<sequence length="322" mass="37012">IDHITMNSTQVSHFILGAYFGTKLLKYLFFSIILCLYVLIIGFNILLISVICVNRSLHEPMYMFLCSLFFNEMFGSTALLPFLLVQLLSDVHTVSIPLCFTQIFFIHSYLGVEFFTLTAMSYDRYLAICKPLQYQQLMTAKVIAYLVLATFIISFLGIAISTSLSFSLQLCRNFINKVYCTNYSIVKLACSDTTVNNIYGIISTVVSTFIPVTLIIYTYNRILKVCYSGSRQTRKKALSTCIPHLVSLINYTFGVSLEIYQSRFNTDHFPRLTKIFLSLYFIVCQPIFNPVMYGLNLSEVRKIWKRLLWPSDDMCCELALYT</sequence>
<comment type="subcellular location">
    <subcellularLocation>
        <location evidence="1 14">Cell membrane</location>
        <topology evidence="1 14">Multi-pass membrane protein</topology>
    </subcellularLocation>
</comment>
<dbReference type="PANTHER" id="PTHR26451:SF885">
    <property type="entry name" value="OLFACTORY RECEPTOR"/>
    <property type="match status" value="1"/>
</dbReference>
<name>A0A3Q2DFL1_CYPVA</name>
<feature type="transmembrane region" description="Helical" evidence="14">
    <location>
        <begin position="198"/>
        <end position="217"/>
    </location>
</feature>
<dbReference type="InterPro" id="IPR017452">
    <property type="entry name" value="GPCR_Rhodpsn_7TM"/>
</dbReference>
<dbReference type="PRINTS" id="PR00237">
    <property type="entry name" value="GPCRRHODOPSN"/>
</dbReference>
<accession>A0A3Q2DFL1</accession>
<dbReference type="SUPFAM" id="SSF81321">
    <property type="entry name" value="Family A G protein-coupled receptor-like"/>
    <property type="match status" value="1"/>
</dbReference>
<evidence type="ECO:0000256" key="8">
    <source>
        <dbReference type="ARBA" id="ARBA00023136"/>
    </source>
</evidence>
<dbReference type="InterPro" id="IPR000276">
    <property type="entry name" value="GPCR_Rhodpsn"/>
</dbReference>
<feature type="transmembrane region" description="Helical" evidence="14">
    <location>
        <begin position="27"/>
        <end position="50"/>
    </location>
</feature>
<dbReference type="PROSITE" id="PS50262">
    <property type="entry name" value="G_PROTEIN_RECEP_F1_2"/>
    <property type="match status" value="1"/>
</dbReference>
<dbReference type="InterPro" id="IPR000725">
    <property type="entry name" value="Olfact_rcpt"/>
</dbReference>
<protein>
    <recommendedName>
        <fullName evidence="14">Olfactory receptor</fullName>
    </recommendedName>
</protein>
<keyword evidence="9" id="KW-1015">Disulfide bond</keyword>
<evidence type="ECO:0000256" key="9">
    <source>
        <dbReference type="ARBA" id="ARBA00023157"/>
    </source>
</evidence>